<dbReference type="InterPro" id="IPR019861">
    <property type="entry name" value="PorP/SprF_Bacteroidetes"/>
</dbReference>
<dbReference type="RefSeq" id="WP_304143702.1">
    <property type="nucleotide sequence ID" value="NZ_JAOAIE010000031.1"/>
</dbReference>
<comment type="caution">
    <text evidence="1">The sequence shown here is derived from an EMBL/GenBank/DDBJ whole genome shotgun (WGS) entry which is preliminary data.</text>
</comment>
<dbReference type="Gene3D" id="2.40.160.60">
    <property type="entry name" value="Outer membrane protein transport protein (OMPP1/FadL/TodX)"/>
    <property type="match status" value="1"/>
</dbReference>
<accession>A0A7V2ZKZ7</accession>
<protein>
    <submittedName>
        <fullName evidence="1">PorV/PorQ family protein</fullName>
    </submittedName>
</protein>
<sequence length="336" mass="37018">MKKIILLLVVSFIITSVLNIQAQERKKLAQTGMKFLSVSLDPRAAALSDAMTTVQNNSASMLYNPSAMAEMDRLVDYSFGTTRWIADINYIHGTAALNLFDGQYGVIGLSLVAVDYGEFNGTIVANNDDGYIDVGTYKPTAVALGFGYAKALSQKFSVGGNIRFVRQSMGTSVVSVDASGKAVTKEHKTEVLSFDFGMLYHTGFKSLDFGMTIRNFSKEIKYIDESFQLPLTFKIGVSMNLIDLTEIDRGMHSFLVSVDAAHPRDYPEQVSIGAEYTFLNTFSIRGGYTFPTDEQEFNAGVGFKQELSGVNFAIDYSYTPFGIFDNVHRVSVNIGY</sequence>
<dbReference type="Pfam" id="PF11751">
    <property type="entry name" value="PorP_SprF"/>
    <property type="match status" value="1"/>
</dbReference>
<name>A0A7V2ZKZ7_9BACT</name>
<organism evidence="1">
    <name type="scientific">Ignavibacterium album</name>
    <dbReference type="NCBI Taxonomy" id="591197"/>
    <lineage>
        <taxon>Bacteria</taxon>
        <taxon>Pseudomonadati</taxon>
        <taxon>Ignavibacteriota</taxon>
        <taxon>Ignavibacteria</taxon>
        <taxon>Ignavibacteriales</taxon>
        <taxon>Ignavibacteriaceae</taxon>
        <taxon>Ignavibacterium</taxon>
    </lineage>
</organism>
<gene>
    <name evidence="1" type="ORF">ENS31_09835</name>
</gene>
<evidence type="ECO:0000313" key="1">
    <source>
        <dbReference type="EMBL" id="HFI91810.1"/>
    </source>
</evidence>
<dbReference type="AlphaFoldDB" id="A0A7V2ZKZ7"/>
<proteinExistence type="predicted"/>
<dbReference type="NCBIfam" id="NF033709">
    <property type="entry name" value="PorV_fam"/>
    <property type="match status" value="1"/>
</dbReference>
<dbReference type="SUPFAM" id="SSF56935">
    <property type="entry name" value="Porins"/>
    <property type="match status" value="1"/>
</dbReference>
<dbReference type="EMBL" id="DSUJ01000008">
    <property type="protein sequence ID" value="HFI91810.1"/>
    <property type="molecule type" value="Genomic_DNA"/>
</dbReference>
<reference evidence="1" key="1">
    <citation type="journal article" date="2020" name="mSystems">
        <title>Genome- and Community-Level Interaction Insights into Carbon Utilization and Element Cycling Functions of Hydrothermarchaeota in Hydrothermal Sediment.</title>
        <authorList>
            <person name="Zhou Z."/>
            <person name="Liu Y."/>
            <person name="Xu W."/>
            <person name="Pan J."/>
            <person name="Luo Z.H."/>
            <person name="Li M."/>
        </authorList>
    </citation>
    <scope>NUCLEOTIDE SEQUENCE [LARGE SCALE GENOMIC DNA]</scope>
    <source>
        <strain evidence="1">SpSt-479</strain>
    </source>
</reference>